<name>A0A655Q5X2_VIBCL</name>
<dbReference type="AlphaFoldDB" id="A0A655Q5X2"/>
<evidence type="ECO:0000313" key="4">
    <source>
        <dbReference type="Proteomes" id="UP000044806"/>
    </source>
</evidence>
<evidence type="ECO:0000313" key="3">
    <source>
        <dbReference type="Proteomes" id="UP000041770"/>
    </source>
</evidence>
<accession>A0A655Q5X2</accession>
<dbReference type="EMBL" id="CWOW01000007">
    <property type="protein sequence ID" value="CSA43830.1"/>
    <property type="molecule type" value="Genomic_DNA"/>
</dbReference>
<proteinExistence type="predicted"/>
<sequence>MLWCISTQSYIFTIHSTKTDHVDLLDIVTYGIGCRTNEVFNSTYVIELIKMVKAHVVGNHLIGKKRAIKKVRQAL</sequence>
<evidence type="ECO:0000313" key="1">
    <source>
        <dbReference type="EMBL" id="CSA43830.1"/>
    </source>
</evidence>
<organism evidence="1 4">
    <name type="scientific">Vibrio cholerae</name>
    <dbReference type="NCBI Taxonomy" id="666"/>
    <lineage>
        <taxon>Bacteria</taxon>
        <taxon>Pseudomonadati</taxon>
        <taxon>Pseudomonadota</taxon>
        <taxon>Gammaproteobacteria</taxon>
        <taxon>Vibrionales</taxon>
        <taxon>Vibrionaceae</taxon>
        <taxon>Vibrio</taxon>
    </lineage>
</organism>
<dbReference type="EMBL" id="CWQY01000001">
    <property type="protein sequence ID" value="CSB96438.1"/>
    <property type="molecule type" value="Genomic_DNA"/>
</dbReference>
<dbReference type="Proteomes" id="UP000044806">
    <property type="component" value="Unassembled WGS sequence"/>
</dbReference>
<gene>
    <name evidence="1" type="ORF">ERS013165_01564</name>
    <name evidence="2" type="ORF">ERS013200_00180</name>
</gene>
<dbReference type="Proteomes" id="UP000041770">
    <property type="component" value="Unassembled WGS sequence"/>
</dbReference>
<protein>
    <submittedName>
        <fullName evidence="1">Uncharacterized protein</fullName>
    </submittedName>
</protein>
<reference evidence="3 4" key="1">
    <citation type="submission" date="2015-07" db="EMBL/GenBank/DDBJ databases">
        <authorList>
            <consortium name="Pathogen Informatics"/>
        </authorList>
    </citation>
    <scope>NUCLEOTIDE SEQUENCE [LARGE SCALE GENOMIC DNA]</scope>
    <source>
        <strain evidence="2 3">A316</strain>
        <strain evidence="1 4">A51</strain>
    </source>
</reference>
<evidence type="ECO:0000313" key="2">
    <source>
        <dbReference type="EMBL" id="CSB96438.1"/>
    </source>
</evidence>